<name>A0A0A8YCA8_ARUDO</name>
<proteinExistence type="predicted"/>
<dbReference type="EMBL" id="GBRH01274852">
    <property type="protein sequence ID" value="JAD23043.1"/>
    <property type="molecule type" value="Transcribed_RNA"/>
</dbReference>
<sequence length="46" mass="5306">MLRLLFRMALHVVTQACSSRAKGITMHVVQQLRIFLAIIVTLFCKF</sequence>
<organism evidence="1">
    <name type="scientific">Arundo donax</name>
    <name type="common">Giant reed</name>
    <name type="synonym">Donax arundinaceus</name>
    <dbReference type="NCBI Taxonomy" id="35708"/>
    <lineage>
        <taxon>Eukaryota</taxon>
        <taxon>Viridiplantae</taxon>
        <taxon>Streptophyta</taxon>
        <taxon>Embryophyta</taxon>
        <taxon>Tracheophyta</taxon>
        <taxon>Spermatophyta</taxon>
        <taxon>Magnoliopsida</taxon>
        <taxon>Liliopsida</taxon>
        <taxon>Poales</taxon>
        <taxon>Poaceae</taxon>
        <taxon>PACMAD clade</taxon>
        <taxon>Arundinoideae</taxon>
        <taxon>Arundineae</taxon>
        <taxon>Arundo</taxon>
    </lineage>
</organism>
<protein>
    <submittedName>
        <fullName evidence="1">Uncharacterized protein</fullName>
    </submittedName>
</protein>
<dbReference type="AlphaFoldDB" id="A0A0A8YCA8"/>
<reference evidence="1" key="1">
    <citation type="submission" date="2014-09" db="EMBL/GenBank/DDBJ databases">
        <authorList>
            <person name="Magalhaes I.L.F."/>
            <person name="Oliveira U."/>
            <person name="Santos F.R."/>
            <person name="Vidigal T.H.D.A."/>
            <person name="Brescovit A.D."/>
            <person name="Santos A.J."/>
        </authorList>
    </citation>
    <scope>NUCLEOTIDE SEQUENCE</scope>
    <source>
        <tissue evidence="1">Shoot tissue taken approximately 20 cm above the soil surface</tissue>
    </source>
</reference>
<evidence type="ECO:0000313" key="1">
    <source>
        <dbReference type="EMBL" id="JAD23043.1"/>
    </source>
</evidence>
<accession>A0A0A8YCA8</accession>
<reference evidence="1" key="2">
    <citation type="journal article" date="2015" name="Data Brief">
        <title>Shoot transcriptome of the giant reed, Arundo donax.</title>
        <authorList>
            <person name="Barrero R.A."/>
            <person name="Guerrero F.D."/>
            <person name="Moolhuijzen P."/>
            <person name="Goolsby J.A."/>
            <person name="Tidwell J."/>
            <person name="Bellgard S.E."/>
            <person name="Bellgard M.I."/>
        </authorList>
    </citation>
    <scope>NUCLEOTIDE SEQUENCE</scope>
    <source>
        <tissue evidence="1">Shoot tissue taken approximately 20 cm above the soil surface</tissue>
    </source>
</reference>